<keyword evidence="3" id="KW-0800">Toxin</keyword>
<dbReference type="PANTHER" id="PTHR24276:SF91">
    <property type="entry name" value="AT26814P-RELATED"/>
    <property type="match status" value="1"/>
</dbReference>
<evidence type="ECO:0000313" key="14">
    <source>
        <dbReference type="EMBL" id="PZC70433.1"/>
    </source>
</evidence>
<dbReference type="Proteomes" id="UP000249218">
    <property type="component" value="Unassembled WGS sequence"/>
</dbReference>
<comment type="function">
    <text evidence="9">Fibrinolytic activity; shows preferential cleavage of Arg-Gly bonds in all three fibrinogen chains. Contact with the caterpillars causes severe bleeding, due the anticoagulant effect of the protein.</text>
</comment>
<evidence type="ECO:0000256" key="5">
    <source>
        <dbReference type="ARBA" id="ARBA00022801"/>
    </source>
</evidence>
<dbReference type="Gene3D" id="2.40.10.10">
    <property type="entry name" value="Trypsin-like serine proteases"/>
    <property type="match status" value="1"/>
</dbReference>
<gene>
    <name evidence="14" type="primary">HaOG200464</name>
    <name evidence="14" type="ORF">B5X24_HaOG200464</name>
</gene>
<organism evidence="14 15">
    <name type="scientific">Helicoverpa armigera</name>
    <name type="common">Cotton bollworm</name>
    <name type="synonym">Heliothis armigera</name>
    <dbReference type="NCBI Taxonomy" id="29058"/>
    <lineage>
        <taxon>Eukaryota</taxon>
        <taxon>Metazoa</taxon>
        <taxon>Ecdysozoa</taxon>
        <taxon>Arthropoda</taxon>
        <taxon>Hexapoda</taxon>
        <taxon>Insecta</taxon>
        <taxon>Pterygota</taxon>
        <taxon>Neoptera</taxon>
        <taxon>Endopterygota</taxon>
        <taxon>Lepidoptera</taxon>
        <taxon>Glossata</taxon>
        <taxon>Ditrysia</taxon>
        <taxon>Noctuoidea</taxon>
        <taxon>Noctuidae</taxon>
        <taxon>Heliothinae</taxon>
        <taxon>Helicoverpa</taxon>
    </lineage>
</organism>
<evidence type="ECO:0000256" key="11">
    <source>
        <dbReference type="RuleBase" id="RU363034"/>
    </source>
</evidence>
<dbReference type="GO" id="GO:0005576">
    <property type="term" value="C:extracellular region"/>
    <property type="evidence" value="ECO:0007669"/>
    <property type="project" value="UniProtKB-SubCell"/>
</dbReference>
<proteinExistence type="inferred from homology"/>
<keyword evidence="15" id="KW-1185">Reference proteome</keyword>
<dbReference type="InterPro" id="IPR018114">
    <property type="entry name" value="TRYPSIN_HIS"/>
</dbReference>
<dbReference type="GO" id="GO:0004252">
    <property type="term" value="F:serine-type endopeptidase activity"/>
    <property type="evidence" value="ECO:0007669"/>
    <property type="project" value="InterPro"/>
</dbReference>
<protein>
    <recommendedName>
        <fullName evidence="13">Peptidase S1 domain-containing protein</fullName>
    </recommendedName>
</protein>
<dbReference type="InterPro" id="IPR001314">
    <property type="entry name" value="Peptidase_S1A"/>
</dbReference>
<sequence length="256" mass="27369">MRILAVLALCFAAVAAVQRTPGSRIVGGSLTTIDRYPSIAALLFSSNLVQYWQDCGGTILNNRAILTAAHCTVGFAANRFRIRVGSSWANSGGAVHNVASNIIHPQFDIWTWNNDVAVLHMSNTFSFNNNVRPGSIAGANYIVGDNQAVWAAGWGDTFYGSEQGSEQLRHVQLAIANHNTCINNYASRGVLVNENMICAGWPSGGRDQCRGDSGSPLYHNGIVVGVSSFGIDCGVVSFPGVNARVSRYTSWITSNA</sequence>
<evidence type="ECO:0000256" key="2">
    <source>
        <dbReference type="ARBA" id="ARBA00007664"/>
    </source>
</evidence>
<dbReference type="GO" id="GO:0006508">
    <property type="term" value="P:proteolysis"/>
    <property type="evidence" value="ECO:0007669"/>
    <property type="project" value="UniProtKB-KW"/>
</dbReference>
<dbReference type="PROSITE" id="PS00134">
    <property type="entry name" value="TRYPSIN_HIS"/>
    <property type="match status" value="1"/>
</dbReference>
<evidence type="ECO:0000256" key="6">
    <source>
        <dbReference type="ARBA" id="ARBA00022825"/>
    </source>
</evidence>
<evidence type="ECO:0000256" key="3">
    <source>
        <dbReference type="ARBA" id="ARBA00022656"/>
    </source>
</evidence>
<dbReference type="CDD" id="cd00190">
    <property type="entry name" value="Tryp_SPc"/>
    <property type="match status" value="1"/>
</dbReference>
<accession>A0A2W1BFJ3</accession>
<dbReference type="Pfam" id="PF00089">
    <property type="entry name" value="Trypsin"/>
    <property type="match status" value="1"/>
</dbReference>
<dbReference type="FunFam" id="2.40.10.10:FF:000036">
    <property type="entry name" value="Trypsin beta"/>
    <property type="match status" value="1"/>
</dbReference>
<evidence type="ECO:0000313" key="15">
    <source>
        <dbReference type="Proteomes" id="UP000249218"/>
    </source>
</evidence>
<evidence type="ECO:0000256" key="4">
    <source>
        <dbReference type="ARBA" id="ARBA00022670"/>
    </source>
</evidence>
<keyword evidence="5 11" id="KW-0378">Hydrolase</keyword>
<evidence type="ECO:0000256" key="1">
    <source>
        <dbReference type="ARBA" id="ARBA00004239"/>
    </source>
</evidence>
<dbReference type="InterPro" id="IPR050430">
    <property type="entry name" value="Peptidase_S1"/>
</dbReference>
<dbReference type="PRINTS" id="PR00722">
    <property type="entry name" value="CHYMOTRYPSIN"/>
</dbReference>
<evidence type="ECO:0000259" key="13">
    <source>
        <dbReference type="PROSITE" id="PS50240"/>
    </source>
</evidence>
<dbReference type="InterPro" id="IPR009003">
    <property type="entry name" value="Peptidase_S1_PA"/>
</dbReference>
<keyword evidence="8" id="KW-1199">Hemostasis impairing toxin</keyword>
<keyword evidence="7" id="KW-1015">Disulfide bond</keyword>
<comment type="subcellular location">
    <subcellularLocation>
        <location evidence="1">Secreted</location>
        <location evidence="1">Extracellular space</location>
    </subcellularLocation>
</comment>
<dbReference type="PANTHER" id="PTHR24276">
    <property type="entry name" value="POLYSERASE-RELATED"/>
    <property type="match status" value="1"/>
</dbReference>
<dbReference type="GO" id="GO:0090729">
    <property type="term" value="F:toxin activity"/>
    <property type="evidence" value="ECO:0007669"/>
    <property type="project" value="UniProtKB-KW"/>
</dbReference>
<dbReference type="EMBL" id="KZ150631">
    <property type="protein sequence ID" value="PZC70433.1"/>
    <property type="molecule type" value="Genomic_DNA"/>
</dbReference>
<dbReference type="PROSITE" id="PS00135">
    <property type="entry name" value="TRYPSIN_SER"/>
    <property type="match status" value="1"/>
</dbReference>
<dbReference type="InterPro" id="IPR033116">
    <property type="entry name" value="TRYPSIN_SER"/>
</dbReference>
<dbReference type="AlphaFoldDB" id="A0A2W1BFJ3"/>
<evidence type="ECO:0000256" key="8">
    <source>
        <dbReference type="ARBA" id="ARBA00023240"/>
    </source>
</evidence>
<dbReference type="InterPro" id="IPR043504">
    <property type="entry name" value="Peptidase_S1_PA_chymotrypsin"/>
</dbReference>
<keyword evidence="4 11" id="KW-0645">Protease</keyword>
<reference evidence="14 15" key="1">
    <citation type="journal article" date="2017" name="BMC Biol.">
        <title>Genomic innovations, transcriptional plasticity and gene loss underlying the evolution and divergence of two highly polyphagous and invasive Helicoverpa pest species.</title>
        <authorList>
            <person name="Pearce S.L."/>
            <person name="Clarke D.F."/>
            <person name="East P.D."/>
            <person name="Elfekih S."/>
            <person name="Gordon K.H."/>
            <person name="Jermiin L.S."/>
            <person name="McGaughran A."/>
            <person name="Oakeshott J.G."/>
            <person name="Papanikolaou A."/>
            <person name="Perera O.P."/>
            <person name="Rane R.V."/>
            <person name="Richards S."/>
            <person name="Tay W.T."/>
            <person name="Walsh T.K."/>
            <person name="Anderson A."/>
            <person name="Anderson C.J."/>
            <person name="Asgari S."/>
            <person name="Board P.G."/>
            <person name="Bretschneider A."/>
            <person name="Campbell P.M."/>
            <person name="Chertemps T."/>
            <person name="Christeller J.T."/>
            <person name="Coppin C.W."/>
            <person name="Downes S.J."/>
            <person name="Duan G."/>
            <person name="Farnsworth C.A."/>
            <person name="Good R.T."/>
            <person name="Han L.B."/>
            <person name="Han Y.C."/>
            <person name="Hatje K."/>
            <person name="Horne I."/>
            <person name="Huang Y.P."/>
            <person name="Hughes D.S."/>
            <person name="Jacquin-Joly E."/>
            <person name="James W."/>
            <person name="Jhangiani S."/>
            <person name="Kollmar M."/>
            <person name="Kuwar S.S."/>
            <person name="Li S."/>
            <person name="Liu N.Y."/>
            <person name="Maibeche M.T."/>
            <person name="Miller J.R."/>
            <person name="Montagne N."/>
            <person name="Perry T."/>
            <person name="Qu J."/>
            <person name="Song S.V."/>
            <person name="Sutton G.G."/>
            <person name="Vogel H."/>
            <person name="Walenz B.P."/>
            <person name="Xu W."/>
            <person name="Zhang H.J."/>
            <person name="Zou Z."/>
            <person name="Batterham P."/>
            <person name="Edwards O.R."/>
            <person name="Feyereisen R."/>
            <person name="Gibbs R.A."/>
            <person name="Heckel D.G."/>
            <person name="McGrath A."/>
            <person name="Robin C."/>
            <person name="Scherer S.E."/>
            <person name="Worley K.C."/>
            <person name="Wu Y.D."/>
        </authorList>
    </citation>
    <scope>NUCLEOTIDE SEQUENCE [LARGE SCALE GENOMIC DNA]</scope>
    <source>
        <strain evidence="14">Harm_GR_Male_#8</strain>
        <tissue evidence="14">Whole organism</tissue>
    </source>
</reference>
<evidence type="ECO:0000256" key="10">
    <source>
        <dbReference type="ARBA" id="ARBA00084094"/>
    </source>
</evidence>
<evidence type="ECO:0000256" key="12">
    <source>
        <dbReference type="SAM" id="SignalP"/>
    </source>
</evidence>
<evidence type="ECO:0000256" key="9">
    <source>
        <dbReference type="ARBA" id="ARBA00055534"/>
    </source>
</evidence>
<dbReference type="SUPFAM" id="SSF50494">
    <property type="entry name" value="Trypsin-like serine proteases"/>
    <property type="match status" value="1"/>
</dbReference>
<evidence type="ECO:0000256" key="7">
    <source>
        <dbReference type="ARBA" id="ARBA00023157"/>
    </source>
</evidence>
<feature type="domain" description="Peptidase S1" evidence="13">
    <location>
        <begin position="25"/>
        <end position="256"/>
    </location>
</feature>
<name>A0A2W1BFJ3_HELAM</name>
<dbReference type="InterPro" id="IPR001254">
    <property type="entry name" value="Trypsin_dom"/>
</dbReference>
<keyword evidence="6 11" id="KW-0720">Serine protease</keyword>
<comment type="similarity">
    <text evidence="2">Belongs to the peptidase S1 family.</text>
</comment>
<dbReference type="OrthoDB" id="9425590at2759"/>
<keyword evidence="10" id="KW-1205">Fibrinolytic toxin</keyword>
<feature type="chain" id="PRO_5016038359" description="Peptidase S1 domain-containing protein" evidence="12">
    <location>
        <begin position="17"/>
        <end position="256"/>
    </location>
</feature>
<dbReference type="FunFam" id="2.40.10.10:FF:000068">
    <property type="entry name" value="transmembrane protease serine 2"/>
    <property type="match status" value="1"/>
</dbReference>
<feature type="signal peptide" evidence="12">
    <location>
        <begin position="1"/>
        <end position="16"/>
    </location>
</feature>
<dbReference type="PROSITE" id="PS50240">
    <property type="entry name" value="TRYPSIN_DOM"/>
    <property type="match status" value="1"/>
</dbReference>
<keyword evidence="12" id="KW-0732">Signal</keyword>
<dbReference type="SMART" id="SM00020">
    <property type="entry name" value="Tryp_SPc"/>
    <property type="match status" value="1"/>
</dbReference>